<keyword evidence="1" id="KW-0812">Transmembrane</keyword>
<gene>
    <name evidence="2" type="ORF">U2I54_22275</name>
</gene>
<feature type="non-terminal residue" evidence="2">
    <location>
        <position position="1"/>
    </location>
</feature>
<accession>A0ABU5K1T0</accession>
<evidence type="ECO:0000313" key="2">
    <source>
        <dbReference type="EMBL" id="MDZ5609706.1"/>
    </source>
</evidence>
<proteinExistence type="predicted"/>
<sequence>MFVFVKENSKLEVFTVCLILLYVPLFFLFRLLHTFLQNVIKERV</sequence>
<organism evidence="2 3">
    <name type="scientific">Bacillus bingmayongensis</name>
    <dbReference type="NCBI Taxonomy" id="1150157"/>
    <lineage>
        <taxon>Bacteria</taxon>
        <taxon>Bacillati</taxon>
        <taxon>Bacillota</taxon>
        <taxon>Bacilli</taxon>
        <taxon>Bacillales</taxon>
        <taxon>Bacillaceae</taxon>
        <taxon>Bacillus</taxon>
    </lineage>
</organism>
<dbReference type="Proteomes" id="UP001291930">
    <property type="component" value="Unassembled WGS sequence"/>
</dbReference>
<dbReference type="EMBL" id="JAXOVW010000079">
    <property type="protein sequence ID" value="MDZ5609706.1"/>
    <property type="molecule type" value="Genomic_DNA"/>
</dbReference>
<keyword evidence="1" id="KW-1133">Transmembrane helix</keyword>
<keyword evidence="1" id="KW-0472">Membrane</keyword>
<evidence type="ECO:0000256" key="1">
    <source>
        <dbReference type="SAM" id="Phobius"/>
    </source>
</evidence>
<keyword evidence="3" id="KW-1185">Reference proteome</keyword>
<reference evidence="3" key="1">
    <citation type="submission" date="2023-11" db="EMBL/GenBank/DDBJ databases">
        <title>Genome Sequence of Bacillus pseudomycoides stain BUPM19.</title>
        <authorList>
            <person name="Farhat A."/>
        </authorList>
    </citation>
    <scope>NUCLEOTIDE SEQUENCE [LARGE SCALE GENOMIC DNA]</scope>
    <source>
        <strain evidence="3">BUPM19</strain>
    </source>
</reference>
<feature type="transmembrane region" description="Helical" evidence="1">
    <location>
        <begin position="13"/>
        <end position="32"/>
    </location>
</feature>
<comment type="caution">
    <text evidence="2">The sequence shown here is derived from an EMBL/GenBank/DDBJ whole genome shotgun (WGS) entry which is preliminary data.</text>
</comment>
<evidence type="ECO:0000313" key="3">
    <source>
        <dbReference type="Proteomes" id="UP001291930"/>
    </source>
</evidence>
<name>A0ABU5K1T0_9BACI</name>
<protein>
    <submittedName>
        <fullName evidence="2">Peptide ABC transporter permease</fullName>
    </submittedName>
</protein>